<proteinExistence type="predicted"/>
<dbReference type="EMBL" id="AJWJ01000336">
    <property type="protein sequence ID" value="KAF2071812.1"/>
    <property type="molecule type" value="Genomic_DNA"/>
</dbReference>
<organism evidence="1 2">
    <name type="scientific">Polysphondylium violaceum</name>
    <dbReference type="NCBI Taxonomy" id="133409"/>
    <lineage>
        <taxon>Eukaryota</taxon>
        <taxon>Amoebozoa</taxon>
        <taxon>Evosea</taxon>
        <taxon>Eumycetozoa</taxon>
        <taxon>Dictyostelia</taxon>
        <taxon>Dictyosteliales</taxon>
        <taxon>Dictyosteliaceae</taxon>
        <taxon>Polysphondylium</taxon>
    </lineage>
</organism>
<evidence type="ECO:0000313" key="2">
    <source>
        <dbReference type="Proteomes" id="UP000695562"/>
    </source>
</evidence>
<protein>
    <submittedName>
        <fullName evidence="1">Uncharacterized protein</fullName>
    </submittedName>
</protein>
<evidence type="ECO:0000313" key="1">
    <source>
        <dbReference type="EMBL" id="KAF2071812.1"/>
    </source>
</evidence>
<reference evidence="1" key="1">
    <citation type="submission" date="2020-01" db="EMBL/GenBank/DDBJ databases">
        <title>Development of genomics and gene disruption for Polysphondylium violaceum indicates a role for the polyketide synthase stlB in stalk morphogenesis.</title>
        <authorList>
            <person name="Narita B."/>
            <person name="Kawabe Y."/>
            <person name="Kin K."/>
            <person name="Saito T."/>
            <person name="Gibbs R."/>
            <person name="Kuspa A."/>
            <person name="Muzny D."/>
            <person name="Queller D."/>
            <person name="Richards S."/>
            <person name="Strassman J."/>
            <person name="Sucgang R."/>
            <person name="Worley K."/>
            <person name="Schaap P."/>
        </authorList>
    </citation>
    <scope>NUCLEOTIDE SEQUENCE</scope>
    <source>
        <strain evidence="1">QSvi11</strain>
    </source>
</reference>
<gene>
    <name evidence="1" type="ORF">CYY_006873</name>
</gene>
<comment type="caution">
    <text evidence="1">The sequence shown here is derived from an EMBL/GenBank/DDBJ whole genome shotgun (WGS) entry which is preliminary data.</text>
</comment>
<dbReference type="Proteomes" id="UP000695562">
    <property type="component" value="Unassembled WGS sequence"/>
</dbReference>
<accession>A0A8J4PR93</accession>
<name>A0A8J4PR93_9MYCE</name>
<keyword evidence="2" id="KW-1185">Reference proteome</keyword>
<sequence>MDQEELTEKLLYQLKDVSVDLSKFYNLENQLKEENGTDDDIEYDVDDNDNEGNIDPYYDDDLEGFTSYSQLHRSPGPVVPLNLLISPFNEEKDEEKNEILVDVGKDKDYLPNNCNYNTCVTLIPNIESDVLKYIQKIGIKKLGLLSIFPLEKELFESKDSSIEYEFIKDAQSIGRRWIREKIDFSFDLTLFLKPKFQKQMFTSSLPLSVLDGFDIEDIEYLKAKNINTVGHLADLSQYCENEESETCFSSRILFYSFIANRLLEYSKSLVKQLDNLFKEKELYVYHYTTNDIFSLIDSQSKMKSVKALFEDYINTDVSTRFNHPWRKVYFSYLAEATKHYKLTSGQLSDLDLYTFLVWRSSNSSGLSATNCSNGVRAIYFYWKPIESKDCLGAYHKDFESIVKINLTKCIENNLPIYFCGYDTDRHSVENNNNNININGPTSRLNKENWYLASKNDIEIEYQKDYWKQYSNFNRGMDPKVLVPHGCIITLDGALPLNFYST</sequence>
<dbReference type="AlphaFoldDB" id="A0A8J4PR93"/>
<dbReference type="OrthoDB" id="20827at2759"/>